<accession>A0ABT4PFR6</accession>
<proteinExistence type="predicted"/>
<dbReference type="EMBL" id="JAPZVM010000002">
    <property type="protein sequence ID" value="MCZ8371896.1"/>
    <property type="molecule type" value="Genomic_DNA"/>
</dbReference>
<dbReference type="InterPro" id="IPR046558">
    <property type="entry name" value="DUF6712"/>
</dbReference>
<organism evidence="1 2">
    <name type="scientific">Phocaeicola acetigenes</name>
    <dbReference type="NCBI Taxonomy" id="3016083"/>
    <lineage>
        <taxon>Bacteria</taxon>
        <taxon>Pseudomonadati</taxon>
        <taxon>Bacteroidota</taxon>
        <taxon>Bacteroidia</taxon>
        <taxon>Bacteroidales</taxon>
        <taxon>Bacteroidaceae</taxon>
        <taxon>Phocaeicola</taxon>
    </lineage>
</organism>
<name>A0ABT4PFR6_9BACT</name>
<reference evidence="1" key="1">
    <citation type="submission" date="2022-12" db="EMBL/GenBank/DDBJ databases">
        <title>Phocaeicola acetigenes sp. nov., isolated feces from a healthy human.</title>
        <authorList>
            <person name="Do H."/>
            <person name="Ha Y.B."/>
            <person name="Kim J.-S."/>
            <person name="Suh M.K."/>
            <person name="Kim H.S."/>
            <person name="Lee J.-S."/>
        </authorList>
    </citation>
    <scope>NUCLEOTIDE SEQUENCE</scope>
    <source>
        <strain evidence="1">KGMB11183</strain>
    </source>
</reference>
<dbReference type="RefSeq" id="WP_269876956.1">
    <property type="nucleotide sequence ID" value="NZ_JAPZVM010000002.1"/>
</dbReference>
<dbReference type="Proteomes" id="UP001141933">
    <property type="component" value="Unassembled WGS sequence"/>
</dbReference>
<protein>
    <submittedName>
        <fullName evidence="1">Uncharacterized protein</fullName>
    </submittedName>
</protein>
<gene>
    <name evidence="1" type="ORF">O6P32_04130</name>
</gene>
<evidence type="ECO:0000313" key="2">
    <source>
        <dbReference type="Proteomes" id="UP001141933"/>
    </source>
</evidence>
<sequence length="270" mass="30951">MMTITKEQFEKIISSATNSTSEVFDMISLHLEEVGLQLRNELLGAMADDLEAVPGLEQCVMKLICLRTYAEQIPQLDLVLTPTGFGVVSNQNLAPASADRVKNLLQQVTNAYEDSYDRCLELLVGTDWADTALARINIPNLIYTARQLKLYADFPDAHRSKLIELRTKMYQAEEKIMQHVSAEFFEHLLEQARHNTFTKEETAMVDYMSKFIGFCIVKNYSAAKNMLERIENYAESRLDAFSSYKDSVAYKAKHFQTYQNEKDDSTYFWG</sequence>
<dbReference type="Pfam" id="PF20459">
    <property type="entry name" value="DUF6712"/>
    <property type="match status" value="1"/>
</dbReference>
<comment type="caution">
    <text evidence="1">The sequence shown here is derived from an EMBL/GenBank/DDBJ whole genome shotgun (WGS) entry which is preliminary data.</text>
</comment>
<evidence type="ECO:0000313" key="1">
    <source>
        <dbReference type="EMBL" id="MCZ8371896.1"/>
    </source>
</evidence>
<keyword evidence="2" id="KW-1185">Reference proteome</keyword>